<dbReference type="GO" id="GO:0005634">
    <property type="term" value="C:nucleus"/>
    <property type="evidence" value="ECO:0007669"/>
    <property type="project" value="UniProtKB-SubCell"/>
</dbReference>
<evidence type="ECO:0000256" key="5">
    <source>
        <dbReference type="ARBA" id="ARBA00023242"/>
    </source>
</evidence>
<keyword evidence="2 8" id="KW-0853">WD repeat</keyword>
<dbReference type="HAMAP" id="MF_03056">
    <property type="entry name" value="TRM82"/>
    <property type="match status" value="1"/>
</dbReference>
<comment type="function">
    <text evidence="8">Required for the formation of N(7)-methylguanine at position 46 (m7G46) in tRNA. In the complex, it is required to stabilize and induce conformational changes of the catalytic subunit.</text>
</comment>
<dbReference type="GO" id="GO:0005829">
    <property type="term" value="C:cytosol"/>
    <property type="evidence" value="ECO:0007669"/>
    <property type="project" value="TreeGrafter"/>
</dbReference>
<evidence type="ECO:0000256" key="2">
    <source>
        <dbReference type="ARBA" id="ARBA00022574"/>
    </source>
</evidence>
<feature type="region of interest" description="Disordered" evidence="10">
    <location>
        <begin position="38"/>
        <end position="57"/>
    </location>
</feature>
<dbReference type="SMART" id="SM00320">
    <property type="entry name" value="WD40"/>
    <property type="match status" value="4"/>
</dbReference>
<evidence type="ECO:0000313" key="11">
    <source>
        <dbReference type="EMBL" id="KAJ6633284.1"/>
    </source>
</evidence>
<evidence type="ECO:0000313" key="12">
    <source>
        <dbReference type="Proteomes" id="UP001151699"/>
    </source>
</evidence>
<keyword evidence="5 8" id="KW-0539">Nucleus</keyword>
<dbReference type="PANTHER" id="PTHR16288">
    <property type="entry name" value="WD40 REPEAT PROTEIN 4"/>
    <property type="match status" value="1"/>
</dbReference>
<keyword evidence="4 8" id="KW-0677">Repeat</keyword>
<evidence type="ECO:0000256" key="7">
    <source>
        <dbReference type="ARBA" id="ARBA00093542"/>
    </source>
</evidence>
<evidence type="ECO:0000256" key="1">
    <source>
        <dbReference type="ARBA" id="ARBA00004123"/>
    </source>
</evidence>
<dbReference type="GO" id="GO:0043527">
    <property type="term" value="C:tRNA methyltransferase complex"/>
    <property type="evidence" value="ECO:0007669"/>
    <property type="project" value="TreeGrafter"/>
</dbReference>
<dbReference type="PROSITE" id="PS50294">
    <property type="entry name" value="WD_REPEATS_REGION"/>
    <property type="match status" value="1"/>
</dbReference>
<comment type="subunit">
    <text evidence="7">Forms a heterodimer with the catalytic subunit Mettl1. Interacts with mei-P26 and weakly interacts with bgcn; required for the function or formation of the mei-P26-bgcn-bam-sxl complex. Interacts with nanos; may be involved in mei-P26-dependent derepression of the BMP signaling pathway. Interacts with Myc; the interaction may be mediated by mei-P26 and may be involved in the regulation of ribosome biogenesis.</text>
</comment>
<protein>
    <submittedName>
        <fullName evidence="11">tRNA (Guanine-N(7)-)-methyltransferase non-catalytic subunit wuho</fullName>
    </submittedName>
</protein>
<reference evidence="11" key="1">
    <citation type="submission" date="2022-07" db="EMBL/GenBank/DDBJ databases">
        <authorList>
            <person name="Trinca V."/>
            <person name="Uliana J.V.C."/>
            <person name="Torres T.T."/>
            <person name="Ward R.J."/>
            <person name="Monesi N."/>
        </authorList>
    </citation>
    <scope>NUCLEOTIDE SEQUENCE</scope>
    <source>
        <strain evidence="11">HSMRA1968</strain>
        <tissue evidence="11">Whole embryos</tissue>
    </source>
</reference>
<comment type="function">
    <text evidence="6">Required for the Mettl1-dependent formation of N(7)-methylguanine at position 46 (m7G46) in tRNA. In the Mettl1-wuho methyltransferase complex, it is required to stabilize and induce conformational changes of the catalytic subunit. Required for binding of nanos mRNA and repression of translation by the mei-P26-bgcn-bam-sxl complex. May cooperate with mei-P26 and nanos to derepress the BMP signaling pathway. May cooperate with mei-P26 to suppress expression of a subset of microRNAs. May cooperate with mei-P26 to regulate bam expression levels in germline cells during gametogenesis. Required to promote mitosis to meiosis transition during gametogenesis. May regulate germline cell division in part by regulating ribosome biogenesis.</text>
</comment>
<evidence type="ECO:0000256" key="6">
    <source>
        <dbReference type="ARBA" id="ARBA00093337"/>
    </source>
</evidence>
<evidence type="ECO:0000256" key="8">
    <source>
        <dbReference type="HAMAP-Rule" id="MF_03056"/>
    </source>
</evidence>
<dbReference type="PANTHER" id="PTHR16288:SF0">
    <property type="entry name" value="TRNA (GUANINE-N(7)-)-METHYLTRANSFERASE NON-CATALYTIC SUBUNIT WDR4"/>
    <property type="match status" value="1"/>
</dbReference>
<comment type="caution">
    <text evidence="11">The sequence shown here is derived from an EMBL/GenBank/DDBJ whole genome shotgun (WGS) entry which is preliminary data.</text>
</comment>
<dbReference type="Gene3D" id="2.130.10.10">
    <property type="entry name" value="YVTN repeat-like/Quinoprotein amine dehydrogenase"/>
    <property type="match status" value="1"/>
</dbReference>
<dbReference type="OrthoDB" id="371245at2759"/>
<comment type="similarity">
    <text evidence="8">Belongs to the WD repeat TRM82 family.</text>
</comment>
<dbReference type="EMBL" id="WJQU01002123">
    <property type="protein sequence ID" value="KAJ6633284.1"/>
    <property type="molecule type" value="Genomic_DNA"/>
</dbReference>
<dbReference type="AlphaFoldDB" id="A0A9Q0RVE6"/>
<name>A0A9Q0RVE6_9DIPT</name>
<gene>
    <name evidence="11" type="primary">wuho</name>
    <name evidence="11" type="ORF">Bhyg_15517</name>
</gene>
<organism evidence="11 12">
    <name type="scientific">Pseudolycoriella hygida</name>
    <dbReference type="NCBI Taxonomy" id="35572"/>
    <lineage>
        <taxon>Eukaryota</taxon>
        <taxon>Metazoa</taxon>
        <taxon>Ecdysozoa</taxon>
        <taxon>Arthropoda</taxon>
        <taxon>Hexapoda</taxon>
        <taxon>Insecta</taxon>
        <taxon>Pterygota</taxon>
        <taxon>Neoptera</taxon>
        <taxon>Endopterygota</taxon>
        <taxon>Diptera</taxon>
        <taxon>Nematocera</taxon>
        <taxon>Sciaroidea</taxon>
        <taxon>Sciaridae</taxon>
        <taxon>Pseudolycoriella</taxon>
    </lineage>
</organism>
<keyword evidence="3 8" id="KW-0819">tRNA processing</keyword>
<dbReference type="GO" id="GO:0106004">
    <property type="term" value="P:tRNA (guanine-N7)-methylation"/>
    <property type="evidence" value="ECO:0007669"/>
    <property type="project" value="UniProtKB-UniRule"/>
</dbReference>
<comment type="pathway">
    <text evidence="8">tRNA modification; N(7)-methylguanine-tRNA biosynthesis.</text>
</comment>
<dbReference type="InterPro" id="IPR028884">
    <property type="entry name" value="Trm82"/>
</dbReference>
<sequence length="392" mass="44639">MALLTTVSDTILLAAKREVKFFNSDGTNVQHLLLPAFDPKNTKQSNDIEDDDERSEEPAKRLISQKEESVIQNIAVSPNGHLLVITTTGDKLVYTYKILATEKQELVSKRTLPRISSAIAFSSDSKYFYIADKTGDCYEFSCENVDLAGKWILGHLSMVLDVLATQDLRFIITCDRDEKIRVTNYPATHLIETYCLGHTEYVSAISFLPTNANQVLVSVSGDKMLKIWSYIDGVLLFDYALPSAGLKMILRKINETTSHVAVTLYKETNLIICEIEQASDQTFTVKLISEHNFKDCKEITSLVFENDGNILLASVNTNNSVDVQRLIFTSDKYVECDSVELNKNLGDMVLDLQYNFENISMLFKKRYDNIKDYHERKKRRIEDQKQNSYNIL</sequence>
<evidence type="ECO:0000256" key="3">
    <source>
        <dbReference type="ARBA" id="ARBA00022694"/>
    </source>
</evidence>
<dbReference type="PROSITE" id="PS50082">
    <property type="entry name" value="WD_REPEATS_2"/>
    <property type="match status" value="1"/>
</dbReference>
<dbReference type="InterPro" id="IPR001680">
    <property type="entry name" value="WD40_rpt"/>
</dbReference>
<dbReference type="Pfam" id="PF00400">
    <property type="entry name" value="WD40"/>
    <property type="match status" value="1"/>
</dbReference>
<dbReference type="InterPro" id="IPR036322">
    <property type="entry name" value="WD40_repeat_dom_sf"/>
</dbReference>
<evidence type="ECO:0000256" key="4">
    <source>
        <dbReference type="ARBA" id="ARBA00022737"/>
    </source>
</evidence>
<keyword evidence="12" id="KW-1185">Reference proteome</keyword>
<feature type="repeat" description="WD" evidence="9">
    <location>
        <begin position="195"/>
        <end position="229"/>
    </location>
</feature>
<dbReference type="SUPFAM" id="SSF50978">
    <property type="entry name" value="WD40 repeat-like"/>
    <property type="match status" value="1"/>
</dbReference>
<evidence type="ECO:0000256" key="9">
    <source>
        <dbReference type="PROSITE-ProRule" id="PRU00221"/>
    </source>
</evidence>
<dbReference type="Proteomes" id="UP001151699">
    <property type="component" value="Unassembled WGS sequence"/>
</dbReference>
<accession>A0A9Q0RVE6</accession>
<comment type="subcellular location">
    <subcellularLocation>
        <location evidence="1 8">Nucleus</location>
    </subcellularLocation>
</comment>
<evidence type="ECO:0000256" key="10">
    <source>
        <dbReference type="SAM" id="MobiDB-lite"/>
    </source>
</evidence>
<dbReference type="InterPro" id="IPR015943">
    <property type="entry name" value="WD40/YVTN_repeat-like_dom_sf"/>
</dbReference>
<proteinExistence type="inferred from homology"/>